<dbReference type="Gene3D" id="1.20.58.1910">
    <property type="match status" value="1"/>
</dbReference>
<proteinExistence type="predicted"/>
<accession>A0A268P0S0</accession>
<dbReference type="PROSITE" id="PS51831">
    <property type="entry name" value="HD"/>
    <property type="match status" value="1"/>
</dbReference>
<dbReference type="Gene3D" id="1.10.472.50">
    <property type="entry name" value="HD-domain/PDEase-like"/>
    <property type="match status" value="1"/>
</dbReference>
<organism evidence="2 3">
    <name type="scientific">Shouchella clausii</name>
    <name type="common">Alkalihalobacillus clausii</name>
    <dbReference type="NCBI Taxonomy" id="79880"/>
    <lineage>
        <taxon>Bacteria</taxon>
        <taxon>Bacillati</taxon>
        <taxon>Bacillota</taxon>
        <taxon>Bacilli</taxon>
        <taxon>Bacillales</taxon>
        <taxon>Bacillaceae</taxon>
        <taxon>Shouchella</taxon>
    </lineage>
</organism>
<name>A0A268P0S0_SHOCL</name>
<dbReference type="CDD" id="cd00077">
    <property type="entry name" value="HDc"/>
    <property type="match status" value="1"/>
</dbReference>
<dbReference type="Pfam" id="PF01966">
    <property type="entry name" value="HD"/>
    <property type="match status" value="1"/>
</dbReference>
<evidence type="ECO:0000259" key="1">
    <source>
        <dbReference type="PROSITE" id="PS51831"/>
    </source>
</evidence>
<evidence type="ECO:0000313" key="3">
    <source>
        <dbReference type="Proteomes" id="UP000216207"/>
    </source>
</evidence>
<dbReference type="InterPro" id="IPR006674">
    <property type="entry name" value="HD_domain"/>
</dbReference>
<comment type="caution">
    <text evidence="2">The sequence shown here is derived from an EMBL/GenBank/DDBJ whole genome shotgun (WGS) entry which is preliminary data.</text>
</comment>
<gene>
    <name evidence="2" type="ORF">CHH72_08380</name>
</gene>
<dbReference type="InterPro" id="IPR003607">
    <property type="entry name" value="HD/PDEase_dom"/>
</dbReference>
<dbReference type="Proteomes" id="UP000216207">
    <property type="component" value="Unassembled WGS sequence"/>
</dbReference>
<keyword evidence="2" id="KW-0378">Hydrolase</keyword>
<feature type="domain" description="HD" evidence="1">
    <location>
        <begin position="29"/>
        <end position="128"/>
    </location>
</feature>
<dbReference type="AlphaFoldDB" id="A0A268P0S0"/>
<reference evidence="2 3" key="1">
    <citation type="submission" date="2017-07" db="EMBL/GenBank/DDBJ databases">
        <title>Isolation and whole genome analysis of endospore-forming bacteria from heroin.</title>
        <authorList>
            <person name="Kalinowski J."/>
            <person name="Ahrens B."/>
            <person name="Al-Dilaimi A."/>
            <person name="Winkler A."/>
            <person name="Wibberg D."/>
            <person name="Schleenbecker U."/>
            <person name="Ruckert C."/>
            <person name="Wolfel R."/>
            <person name="Grass G."/>
        </authorList>
    </citation>
    <scope>NUCLEOTIDE SEQUENCE [LARGE SCALE GENOMIC DNA]</scope>
    <source>
        <strain evidence="2 3">7539</strain>
    </source>
</reference>
<dbReference type="SMART" id="SM00471">
    <property type="entry name" value="HDc"/>
    <property type="match status" value="1"/>
</dbReference>
<protein>
    <submittedName>
        <fullName evidence="2">Phosphohydrolase</fullName>
    </submittedName>
</protein>
<sequence>MGEQEKKQTVKSTADWVRDRLLTESTGHDWYHIERVTEMAKAIAAEEGADLFVVEMAALLHDLADDKLVASEEEGIQEINNWLVDRSVEKADSAHIIEIIETISFSKGKPLRTLEAKVVQDADRLDAIGAIGIARTFQYAGAKGHVLYDPKANVRTEMTKAEYRSGQGSAIHHFYEKLLLLKDRMNTHTGKKLAESRHAFMEQFLKRFYAEWDGNG</sequence>
<dbReference type="SUPFAM" id="SSF109604">
    <property type="entry name" value="HD-domain/PDEase-like"/>
    <property type="match status" value="1"/>
</dbReference>
<dbReference type="PANTHER" id="PTHR33594:SF1">
    <property type="entry name" value="HD_PDEASE DOMAIN-CONTAINING PROTEIN"/>
    <property type="match status" value="1"/>
</dbReference>
<dbReference type="RefSeq" id="WP_095326414.1">
    <property type="nucleotide sequence ID" value="NZ_NPCC01000009.1"/>
</dbReference>
<dbReference type="PANTHER" id="PTHR33594">
    <property type="entry name" value="SUPERFAMILY HYDROLASE, PUTATIVE (AFU_ORTHOLOGUE AFUA_1G03035)-RELATED"/>
    <property type="match status" value="1"/>
</dbReference>
<dbReference type="GO" id="GO:0016787">
    <property type="term" value="F:hydrolase activity"/>
    <property type="evidence" value="ECO:0007669"/>
    <property type="project" value="UniProtKB-KW"/>
</dbReference>
<dbReference type="EMBL" id="NPCC01000009">
    <property type="protein sequence ID" value="PAE89298.1"/>
    <property type="molecule type" value="Genomic_DNA"/>
</dbReference>
<evidence type="ECO:0000313" key="2">
    <source>
        <dbReference type="EMBL" id="PAE89298.1"/>
    </source>
</evidence>